<dbReference type="Pfam" id="PF14200">
    <property type="entry name" value="RicinB_lectin_2"/>
    <property type="match status" value="1"/>
</dbReference>
<dbReference type="EMBL" id="KZ613472">
    <property type="protein sequence ID" value="PMD24430.1"/>
    <property type="molecule type" value="Genomic_DNA"/>
</dbReference>
<dbReference type="PROSITE" id="PS50231">
    <property type="entry name" value="RICIN_B_LECTIN"/>
    <property type="match status" value="1"/>
</dbReference>
<accession>A0A2J6QDT7</accession>
<dbReference type="AlphaFoldDB" id="A0A2J6QDT7"/>
<protein>
    <submittedName>
        <fullName evidence="2">Carbohydrate-binding module family 13 protein</fullName>
    </submittedName>
</protein>
<gene>
    <name evidence="2" type="ORF">NA56DRAFT_686541</name>
</gene>
<dbReference type="InterPro" id="IPR035992">
    <property type="entry name" value="Ricin_B-like_lectins"/>
</dbReference>
<name>A0A2J6QDT7_9HELO</name>
<dbReference type="Gene3D" id="2.80.10.50">
    <property type="match status" value="1"/>
</dbReference>
<evidence type="ECO:0000259" key="1">
    <source>
        <dbReference type="Pfam" id="PF14200"/>
    </source>
</evidence>
<dbReference type="OrthoDB" id="3219467at2759"/>
<evidence type="ECO:0000313" key="3">
    <source>
        <dbReference type="Proteomes" id="UP000235672"/>
    </source>
</evidence>
<feature type="domain" description="Ricin B lectin" evidence="1">
    <location>
        <begin position="17"/>
        <end position="85"/>
    </location>
</feature>
<proteinExistence type="predicted"/>
<dbReference type="Proteomes" id="UP000235672">
    <property type="component" value="Unassembled WGS sequence"/>
</dbReference>
<keyword evidence="3" id="KW-1185">Reference proteome</keyword>
<organism evidence="2 3">
    <name type="scientific">Hyaloscypha hepaticicola</name>
    <dbReference type="NCBI Taxonomy" id="2082293"/>
    <lineage>
        <taxon>Eukaryota</taxon>
        <taxon>Fungi</taxon>
        <taxon>Dikarya</taxon>
        <taxon>Ascomycota</taxon>
        <taxon>Pezizomycotina</taxon>
        <taxon>Leotiomycetes</taxon>
        <taxon>Helotiales</taxon>
        <taxon>Hyaloscyphaceae</taxon>
        <taxon>Hyaloscypha</taxon>
    </lineage>
</organism>
<dbReference type="SUPFAM" id="SSF50370">
    <property type="entry name" value="Ricin B-like lectins"/>
    <property type="match status" value="1"/>
</dbReference>
<dbReference type="InterPro" id="IPR000772">
    <property type="entry name" value="Ricin_B_lectin"/>
</dbReference>
<evidence type="ECO:0000313" key="2">
    <source>
        <dbReference type="EMBL" id="PMD24430.1"/>
    </source>
</evidence>
<reference evidence="2 3" key="1">
    <citation type="submission" date="2016-05" db="EMBL/GenBank/DDBJ databases">
        <title>A degradative enzymes factory behind the ericoid mycorrhizal symbiosis.</title>
        <authorList>
            <consortium name="DOE Joint Genome Institute"/>
            <person name="Martino E."/>
            <person name="Morin E."/>
            <person name="Grelet G."/>
            <person name="Kuo A."/>
            <person name="Kohler A."/>
            <person name="Daghino S."/>
            <person name="Barry K."/>
            <person name="Choi C."/>
            <person name="Cichocki N."/>
            <person name="Clum A."/>
            <person name="Copeland A."/>
            <person name="Hainaut M."/>
            <person name="Haridas S."/>
            <person name="Labutti K."/>
            <person name="Lindquist E."/>
            <person name="Lipzen A."/>
            <person name="Khouja H.-R."/>
            <person name="Murat C."/>
            <person name="Ohm R."/>
            <person name="Olson A."/>
            <person name="Spatafora J."/>
            <person name="Veneault-Fourrey C."/>
            <person name="Henrissat B."/>
            <person name="Grigoriev I."/>
            <person name="Martin F."/>
            <person name="Perotto S."/>
        </authorList>
    </citation>
    <scope>NUCLEOTIDE SEQUENCE [LARGE SCALE GENOMIC DNA]</scope>
    <source>
        <strain evidence="2 3">UAMH 7357</strain>
    </source>
</reference>
<sequence>MGSAAEQWSNQHNISLLSDSGGAKWQNIQSGSFLDLSGGGGATPAIHGWARDKGNQNQDWTTMKVGGGGLIIANEKTGRIITMTGPKQYAACVIATKDWIRNETSQWERRPHPSGNGVYWLVCKGFGGNYCLDLAEGKSQNGTPIYTYPISDAKNKLWRFVSWKD</sequence>